<dbReference type="VEuPathDB" id="FungiDB:PV08_06177"/>
<feature type="compositionally biased region" description="Basic and acidic residues" evidence="1">
    <location>
        <begin position="158"/>
        <end position="174"/>
    </location>
</feature>
<feature type="region of interest" description="Disordered" evidence="1">
    <location>
        <begin position="158"/>
        <end position="180"/>
    </location>
</feature>
<keyword evidence="4" id="KW-1185">Reference proteome</keyword>
<evidence type="ECO:0000259" key="2">
    <source>
        <dbReference type="Pfam" id="PF24476"/>
    </source>
</evidence>
<dbReference type="InterPro" id="IPR011009">
    <property type="entry name" value="Kinase-like_dom_sf"/>
</dbReference>
<feature type="compositionally biased region" description="Acidic residues" evidence="1">
    <location>
        <begin position="840"/>
        <end position="850"/>
    </location>
</feature>
<proteinExistence type="predicted"/>
<evidence type="ECO:0000313" key="3">
    <source>
        <dbReference type="EMBL" id="KIW16126.1"/>
    </source>
</evidence>
<dbReference type="PANTHER" id="PTHR37542">
    <property type="entry name" value="HELO DOMAIN-CONTAINING PROTEIN-RELATED"/>
    <property type="match status" value="1"/>
</dbReference>
<dbReference type="Pfam" id="PF24476">
    <property type="entry name" value="DUF7580"/>
    <property type="match status" value="1"/>
</dbReference>
<evidence type="ECO:0000256" key="1">
    <source>
        <dbReference type="SAM" id="MobiDB-lite"/>
    </source>
</evidence>
<dbReference type="InterPro" id="IPR056002">
    <property type="entry name" value="DUF7580"/>
</dbReference>
<dbReference type="EMBL" id="KN847495">
    <property type="protein sequence ID" value="KIW16126.1"/>
    <property type="molecule type" value="Genomic_DNA"/>
</dbReference>
<organism evidence="3 4">
    <name type="scientific">Exophiala spinifera</name>
    <dbReference type="NCBI Taxonomy" id="91928"/>
    <lineage>
        <taxon>Eukaryota</taxon>
        <taxon>Fungi</taxon>
        <taxon>Dikarya</taxon>
        <taxon>Ascomycota</taxon>
        <taxon>Pezizomycotina</taxon>
        <taxon>Eurotiomycetes</taxon>
        <taxon>Chaetothyriomycetidae</taxon>
        <taxon>Chaetothyriales</taxon>
        <taxon>Herpotrichiellaceae</taxon>
        <taxon>Exophiala</taxon>
    </lineage>
</organism>
<name>A0A0D1YM87_9EURO</name>
<dbReference type="RefSeq" id="XP_016236342.1">
    <property type="nucleotide sequence ID" value="XM_016380515.1"/>
</dbReference>
<dbReference type="GeneID" id="27333260"/>
<accession>A0A0D1YM87</accession>
<dbReference type="OrthoDB" id="5418235at2759"/>
<feature type="region of interest" description="Disordered" evidence="1">
    <location>
        <begin position="840"/>
        <end position="866"/>
    </location>
</feature>
<feature type="region of interest" description="Disordered" evidence="1">
    <location>
        <begin position="741"/>
        <end position="790"/>
    </location>
</feature>
<gene>
    <name evidence="3" type="ORF">PV08_06177</name>
</gene>
<dbReference type="STRING" id="91928.A0A0D1YM87"/>
<dbReference type="Gene3D" id="1.10.510.10">
    <property type="entry name" value="Transferase(Phosphotransferase) domain 1"/>
    <property type="match status" value="1"/>
</dbReference>
<dbReference type="PANTHER" id="PTHR37542:SF2">
    <property type="entry name" value="PROTEIN KINASE DOMAIN-CONTAINING PROTEIN"/>
    <property type="match status" value="1"/>
</dbReference>
<dbReference type="Proteomes" id="UP000053328">
    <property type="component" value="Unassembled WGS sequence"/>
</dbReference>
<dbReference type="SUPFAM" id="SSF56112">
    <property type="entry name" value="Protein kinase-like (PK-like)"/>
    <property type="match status" value="1"/>
</dbReference>
<feature type="compositionally biased region" description="Basic and acidic residues" evidence="1">
    <location>
        <begin position="759"/>
        <end position="771"/>
    </location>
</feature>
<evidence type="ECO:0000313" key="4">
    <source>
        <dbReference type="Proteomes" id="UP000053328"/>
    </source>
</evidence>
<sequence>MFARRGNRLQGLSKLYSDAKQSYENTRVSPAVASITESPELKELRRGFQIQQDRLLAWGLHWADNGPPDSKHADVDIDKKINEAGLGDVVSSVITEIQGITDEIRRMGDPMKRSEKNLAALRDPEWTVHEIRTRKDLLNRLTECLDLLYSLEETRAADEKSDVKRQKHAHDSSEARSNSDIYDHPLHIDFGSLEFNEYAAQAADPPPYDPSSGAASIKERSTAYYRTASQPVLVDYLPADTPLYIIGSADDVFEVQELGEELCNNISLSWCGHLRLLGFTINPAGPRCAMVYALPEGHDHQTLQHHRTLSSLITATASDLSHDAAQPPLEDRFRLAYNLALSIMGYFARGETHQHINGSNFLVLGSSEHNPRSKLSTEMRSPYLLQSCQDFLSRSEAPEPFATHIYRHPEHDSRLSEVVPAYDIYSLGLLLLEIGLWMPLSRFWKPKYNRALFMDRMQRVYSPKLASKCGSRYMRVAKRCLEAPTELQYRNNYEDAGSFMLQVLKDLQQCCALDEDAPPPSDIETFELLLIEQMYKAETKADEQKSKAKMVDDEYRPPLPRRALSKRKIDAIQQPVPVETPLRKWPQVDIPQEDLDTWNTTLMPKLGRMLQNALKDCSESCSLSLMMFGSAPEKARTTICVQCPQVAKVRDVLRQGLKLKKGWGLVLLNGEVRRSGKGRTTKCSHRSRRQSSRPGTRRRREQKFEQCPTNGASIGAYKDDEHLPPVSFGGTILVDGEPYGMTVHHMLDPPSDDEEEEDARGTLEHPRRSAGDRQIPSQFPSTDDLRYMHSGDDLSRFSDLEISDEDFDDSDDESQASTIRPDYSIMDADGNEFWFLEDSTPELDEDDGSDRDDASSSSSDDIDDAASIGDKIGIAPYGDDEFCVTQPAMDDVDEDFFPSEEDRDDDHLASHTFGYVFASSGIRRVVRGEMKHEVDWALIRIQEDRLKAENAMLEKTTVTALSAKGRKQISRGQPQPQPQHPVLTKITPLSKLSGLQVHCRGRSSGLKKGRISQAMALVKMHGRESFSISWCVEGGFGVPGDSGAWVYDPVSGALCGHVLAWGDRSRTAYIAPMEVLFDDIKGRLGAQCVELPVPEGQEVEKDIASSSHLAAAAKGVTVCVESGGTTTTTTGAGGGEDVVEKLRRLKIESSKEPTTSLRTLVVAPPVS</sequence>
<reference evidence="3 4" key="1">
    <citation type="submission" date="2015-01" db="EMBL/GenBank/DDBJ databases">
        <title>The Genome Sequence of Exophiala spinifera CBS89968.</title>
        <authorList>
            <consortium name="The Broad Institute Genomics Platform"/>
            <person name="Cuomo C."/>
            <person name="de Hoog S."/>
            <person name="Gorbushina A."/>
            <person name="Stielow B."/>
            <person name="Teixiera M."/>
            <person name="Abouelleil A."/>
            <person name="Chapman S.B."/>
            <person name="Priest M."/>
            <person name="Young S.K."/>
            <person name="Wortman J."/>
            <person name="Nusbaum C."/>
            <person name="Birren B."/>
        </authorList>
    </citation>
    <scope>NUCLEOTIDE SEQUENCE [LARGE SCALE GENOMIC DNA]</scope>
    <source>
        <strain evidence="3 4">CBS 89968</strain>
    </source>
</reference>
<dbReference type="HOGENOM" id="CLU_006822_0_0_1"/>
<feature type="region of interest" description="Disordered" evidence="1">
    <location>
        <begin position="676"/>
        <end position="721"/>
    </location>
</feature>
<feature type="compositionally biased region" description="Basic residues" evidence="1">
    <location>
        <begin position="676"/>
        <end position="701"/>
    </location>
</feature>
<feature type="compositionally biased region" description="Low complexity" evidence="1">
    <location>
        <begin position="855"/>
        <end position="866"/>
    </location>
</feature>
<feature type="domain" description="DUF7580" evidence="2">
    <location>
        <begin position="262"/>
        <end position="497"/>
    </location>
</feature>
<protein>
    <recommendedName>
        <fullName evidence="2">DUF7580 domain-containing protein</fullName>
    </recommendedName>
</protein>
<dbReference type="AlphaFoldDB" id="A0A0D1YM87"/>